<comment type="function">
    <text evidence="12">Catalyzes the conversion of D-ribulose 5-phosphate to formate and 3,4-dihydroxy-2-butanone 4-phosphate.</text>
</comment>
<dbReference type="GO" id="GO:0008686">
    <property type="term" value="F:3,4-dihydroxy-2-butanone-4-phosphate synthase activity"/>
    <property type="evidence" value="ECO:0007669"/>
    <property type="project" value="UniProtKB-EC"/>
</dbReference>
<evidence type="ECO:0000256" key="4">
    <source>
        <dbReference type="ARBA" id="ARBA00018836"/>
    </source>
</evidence>
<evidence type="ECO:0000313" key="13">
    <source>
        <dbReference type="EMBL" id="KIV97899.1"/>
    </source>
</evidence>
<dbReference type="SUPFAM" id="SSF55821">
    <property type="entry name" value="YrdC/RibB"/>
    <property type="match status" value="1"/>
</dbReference>
<dbReference type="InterPro" id="IPR017945">
    <property type="entry name" value="DHBP_synth_RibB-like_a/b_dom"/>
</dbReference>
<name>A0A0D1ZV92_EXOME</name>
<dbReference type="OrthoDB" id="60371at2759"/>
<comment type="cofactor">
    <cofactor evidence="12">
        <name>Mg(2+)</name>
        <dbReference type="ChEBI" id="CHEBI:18420"/>
    </cofactor>
    <cofactor evidence="12">
        <name>Mn(2+)</name>
        <dbReference type="ChEBI" id="CHEBI:29035"/>
    </cofactor>
    <text evidence="12">Binds 2 divalent metal cations per subunit. Magnesium or manganese.</text>
</comment>
<dbReference type="FunFam" id="3.90.870.10:FF:000002">
    <property type="entry name" value="3,4-dihydroxy-2-butanone 4-phosphate synthase"/>
    <property type="match status" value="1"/>
</dbReference>
<comment type="catalytic activity">
    <reaction evidence="12">
        <text>D-ribulose 5-phosphate = (2S)-2-hydroxy-3-oxobutyl phosphate + formate + H(+)</text>
        <dbReference type="Rhea" id="RHEA:18457"/>
        <dbReference type="ChEBI" id="CHEBI:15378"/>
        <dbReference type="ChEBI" id="CHEBI:15740"/>
        <dbReference type="ChEBI" id="CHEBI:58121"/>
        <dbReference type="ChEBI" id="CHEBI:58830"/>
        <dbReference type="EC" id="4.1.99.12"/>
    </reaction>
</comment>
<dbReference type="GO" id="GO:0009231">
    <property type="term" value="P:riboflavin biosynthetic process"/>
    <property type="evidence" value="ECO:0007669"/>
    <property type="project" value="UniProtKB-UniPathway"/>
</dbReference>
<keyword evidence="9 12" id="KW-0464">Manganese</keyword>
<evidence type="ECO:0000256" key="3">
    <source>
        <dbReference type="ARBA" id="ARBA00012153"/>
    </source>
</evidence>
<sequence length="254" mass="27365">MHPTSSSPKPKEFDSIASTIEAFKRGEFIVVLDDQDRENEGDLIIAAEDMTTEKMAFMVRWTSGLICAPLTSRLARDLELPQMVTDNEDPNRTAYTISVDASHESVSTGISAHDRALTCRTLANTKAKPSDLRRPGHVFPLRARDGGVLERTGHTEAAVEFCRLAGKAPVGVICEMIEDGVAIDGQAAMSEPGMMRRDACLAFGKKWGLKTCTIEDLVDYVRNVEGKKAVSNGVPSVNVHADGAAADPAVNGAH</sequence>
<dbReference type="Pfam" id="PF00926">
    <property type="entry name" value="DHBP_synthase"/>
    <property type="match status" value="1"/>
</dbReference>
<dbReference type="VEuPathDB" id="FungiDB:PV10_01599"/>
<evidence type="ECO:0000256" key="8">
    <source>
        <dbReference type="ARBA" id="ARBA00023206"/>
    </source>
</evidence>
<keyword evidence="5 12" id="KW-0686">Riboflavin biosynthesis</keyword>
<dbReference type="AlphaFoldDB" id="A0A0D1ZV92"/>
<organism evidence="13 14">
    <name type="scientific">Exophiala mesophila</name>
    <name type="common">Black yeast-like fungus</name>
    <dbReference type="NCBI Taxonomy" id="212818"/>
    <lineage>
        <taxon>Eukaryota</taxon>
        <taxon>Fungi</taxon>
        <taxon>Dikarya</taxon>
        <taxon>Ascomycota</taxon>
        <taxon>Pezizomycotina</taxon>
        <taxon>Eurotiomycetes</taxon>
        <taxon>Chaetothyriomycetidae</taxon>
        <taxon>Chaetothyriales</taxon>
        <taxon>Herpotrichiellaceae</taxon>
        <taxon>Exophiala</taxon>
    </lineage>
</organism>
<keyword evidence="6 12" id="KW-0479">Metal-binding</keyword>
<keyword evidence="7 12" id="KW-0460">Magnesium</keyword>
<dbReference type="OMA" id="DAGGLIC"/>
<dbReference type="GO" id="GO:0005758">
    <property type="term" value="C:mitochondrial intermembrane space"/>
    <property type="evidence" value="ECO:0007669"/>
    <property type="project" value="TreeGrafter"/>
</dbReference>
<evidence type="ECO:0000256" key="11">
    <source>
        <dbReference type="ARBA" id="ARBA00060730"/>
    </source>
</evidence>
<protein>
    <recommendedName>
        <fullName evidence="4 12">3,4-dihydroxy-2-butanone 4-phosphate synthase</fullName>
        <shortName evidence="12">DHBP synthase</shortName>
        <ecNumber evidence="3 12">4.1.99.12</ecNumber>
    </recommendedName>
</protein>
<evidence type="ECO:0000256" key="7">
    <source>
        <dbReference type="ARBA" id="ARBA00022842"/>
    </source>
</evidence>
<dbReference type="RefSeq" id="XP_016229473.1">
    <property type="nucleotide sequence ID" value="XM_016365824.1"/>
</dbReference>
<gene>
    <name evidence="13" type="ORF">PV10_01599</name>
</gene>
<evidence type="ECO:0000313" key="14">
    <source>
        <dbReference type="Proteomes" id="UP000054302"/>
    </source>
</evidence>
<comment type="pathway">
    <text evidence="1 12">Cofactor biosynthesis; riboflavin biosynthesis; 2-hydroxy-3-oxobutyl phosphate from D-ribulose 5-phosphate: step 1/1.</text>
</comment>
<dbReference type="GO" id="GO:0005829">
    <property type="term" value="C:cytosol"/>
    <property type="evidence" value="ECO:0007669"/>
    <property type="project" value="TreeGrafter"/>
</dbReference>
<dbReference type="NCBIfam" id="TIGR00506">
    <property type="entry name" value="ribB"/>
    <property type="match status" value="1"/>
</dbReference>
<dbReference type="HAMAP" id="MF_00180">
    <property type="entry name" value="RibB"/>
    <property type="match status" value="1"/>
</dbReference>
<dbReference type="InterPro" id="IPR000422">
    <property type="entry name" value="DHBP_synthase_RibB"/>
</dbReference>
<dbReference type="HOGENOM" id="CLU_020273_3_1_1"/>
<dbReference type="Gene3D" id="3.90.870.10">
    <property type="entry name" value="DHBP synthase"/>
    <property type="match status" value="1"/>
</dbReference>
<dbReference type="GO" id="GO:0046872">
    <property type="term" value="F:metal ion binding"/>
    <property type="evidence" value="ECO:0007669"/>
    <property type="project" value="UniProtKB-KW"/>
</dbReference>
<evidence type="ECO:0000256" key="10">
    <source>
        <dbReference type="ARBA" id="ARBA00023239"/>
    </source>
</evidence>
<accession>A0A0D1ZV92</accession>
<keyword evidence="14" id="KW-1185">Reference proteome</keyword>
<reference evidence="13 14" key="1">
    <citation type="submission" date="2015-01" db="EMBL/GenBank/DDBJ databases">
        <title>The Genome Sequence of Exophiala mesophila CBS40295.</title>
        <authorList>
            <consortium name="The Broad Institute Genomics Platform"/>
            <person name="Cuomo C."/>
            <person name="de Hoog S."/>
            <person name="Gorbushina A."/>
            <person name="Stielow B."/>
            <person name="Teixiera M."/>
            <person name="Abouelleil A."/>
            <person name="Chapman S.B."/>
            <person name="Priest M."/>
            <person name="Young S.K."/>
            <person name="Wortman J."/>
            <person name="Nusbaum C."/>
            <person name="Birren B."/>
        </authorList>
    </citation>
    <scope>NUCLEOTIDE SEQUENCE [LARGE SCALE GENOMIC DNA]</scope>
    <source>
        <strain evidence="13 14">CBS 40295</strain>
    </source>
</reference>
<dbReference type="Proteomes" id="UP000054302">
    <property type="component" value="Unassembled WGS sequence"/>
</dbReference>
<comment type="similarity">
    <text evidence="11 12">Belongs to the DHBP synthase family.</text>
</comment>
<keyword evidence="8" id="KW-0318">Glutathionylation</keyword>
<keyword evidence="10 12" id="KW-0456">Lyase</keyword>
<evidence type="ECO:0000256" key="5">
    <source>
        <dbReference type="ARBA" id="ARBA00022619"/>
    </source>
</evidence>
<evidence type="ECO:0000256" key="9">
    <source>
        <dbReference type="ARBA" id="ARBA00023211"/>
    </source>
</evidence>
<dbReference type="STRING" id="212818.A0A0D1ZV92"/>
<dbReference type="PANTHER" id="PTHR21327:SF18">
    <property type="entry name" value="3,4-DIHYDROXY-2-BUTANONE 4-PHOSPHATE SYNTHASE"/>
    <property type="match status" value="1"/>
</dbReference>
<dbReference type="EMBL" id="KN847520">
    <property type="protein sequence ID" value="KIV97899.1"/>
    <property type="molecule type" value="Genomic_DNA"/>
</dbReference>
<evidence type="ECO:0000256" key="2">
    <source>
        <dbReference type="ARBA" id="ARBA00011738"/>
    </source>
</evidence>
<dbReference type="PANTHER" id="PTHR21327">
    <property type="entry name" value="GTP CYCLOHYDROLASE II-RELATED"/>
    <property type="match status" value="1"/>
</dbReference>
<dbReference type="EC" id="4.1.99.12" evidence="3 12"/>
<comment type="subunit">
    <text evidence="2 12">Homodimer.</text>
</comment>
<dbReference type="GeneID" id="27319444"/>
<evidence type="ECO:0000256" key="6">
    <source>
        <dbReference type="ARBA" id="ARBA00022723"/>
    </source>
</evidence>
<evidence type="ECO:0000256" key="12">
    <source>
        <dbReference type="RuleBase" id="RU003843"/>
    </source>
</evidence>
<proteinExistence type="inferred from homology"/>
<dbReference type="UniPathway" id="UPA00275">
    <property type="reaction ID" value="UER00399"/>
</dbReference>
<evidence type="ECO:0000256" key="1">
    <source>
        <dbReference type="ARBA" id="ARBA00004904"/>
    </source>
</evidence>